<name>A0A163VF51_9FLAO</name>
<feature type="signal peptide" evidence="1">
    <location>
        <begin position="1"/>
        <end position="22"/>
    </location>
</feature>
<dbReference type="OrthoDB" id="1489185at2"/>
<evidence type="ECO:0000313" key="2">
    <source>
        <dbReference type="EMBL" id="KZE74797.1"/>
    </source>
</evidence>
<proteinExistence type="predicted"/>
<dbReference type="InterPro" id="IPR026341">
    <property type="entry name" value="T9SS_type_B"/>
</dbReference>
<keyword evidence="1" id="KW-0732">Signal</keyword>
<accession>A0A163VF51</accession>
<keyword evidence="3" id="KW-1185">Reference proteome</keyword>
<comment type="caution">
    <text evidence="2">The sequence shown here is derived from an EMBL/GenBank/DDBJ whole genome shotgun (WGS) entry which is preliminary data.</text>
</comment>
<gene>
    <name evidence="2" type="ORF">AV926_17565</name>
</gene>
<dbReference type="RefSeq" id="WP_038984544.1">
    <property type="nucleotide sequence ID" value="NZ_JWJO01000004.1"/>
</dbReference>
<dbReference type="Proteomes" id="UP000076630">
    <property type="component" value="Unassembled WGS sequence"/>
</dbReference>
<protein>
    <recommendedName>
        <fullName evidence="4">Gliding motility-associated C-terminal domain-containing protein</fullName>
    </recommendedName>
</protein>
<dbReference type="AlphaFoldDB" id="A0A163VF51"/>
<sequence>MVMKRTLLVVSSLCSVAMTAQTVNKGGLYISPEGVMSTHYALENKAAADFKNNGTLYVYNDIVNNGAFFDFKGKQTQGTTIFKSDKQQNITGSSISKFNDVVLNNSTDDIAFNIINDVVVQGKVDFKDGIAKVDNTNGSFTFLKDAKAVNASDNSHIEGTVDKEGNNEFVFPIGDKKYYRNATITAPKDEKDVFVGKYNLDDTNFFSSHKHKSGVVELVNNREYWLVDRSSNVKSDVILSLGWHEDTTPKELLQSPEKNLRILRWDAKDQHWVDEGGIVDVSNKTVTTPTSVRGYGFFTLGTVNTDLILDGDVVIYNLVSPNGDGENDFFLIDNINRFPNNKVEIFNRWGVKVYETTSYDSHDNVFRGYSDGRVTISSGEKLPTGTYYYVISYEYRTASDARTIKKSGYLHLENN</sequence>
<evidence type="ECO:0008006" key="4">
    <source>
        <dbReference type="Google" id="ProtNLM"/>
    </source>
</evidence>
<evidence type="ECO:0000313" key="3">
    <source>
        <dbReference type="Proteomes" id="UP000076630"/>
    </source>
</evidence>
<dbReference type="NCBIfam" id="TIGR04131">
    <property type="entry name" value="Bac_Flav_CTERM"/>
    <property type="match status" value="1"/>
</dbReference>
<dbReference type="Pfam" id="PF13585">
    <property type="entry name" value="CHU_C"/>
    <property type="match status" value="1"/>
</dbReference>
<evidence type="ECO:0000256" key="1">
    <source>
        <dbReference type="SAM" id="SignalP"/>
    </source>
</evidence>
<reference evidence="2 3" key="1">
    <citation type="submission" date="2016-01" db="EMBL/GenBank/DDBJ databases">
        <title>Whole genome sequencing of Myroides marinus L41.</title>
        <authorList>
            <person name="Hong K.W."/>
        </authorList>
    </citation>
    <scope>NUCLEOTIDE SEQUENCE [LARGE SCALE GENOMIC DNA]</scope>
    <source>
        <strain evidence="2 3">L41</strain>
    </source>
</reference>
<feature type="chain" id="PRO_5007846639" description="Gliding motility-associated C-terminal domain-containing protein" evidence="1">
    <location>
        <begin position="23"/>
        <end position="415"/>
    </location>
</feature>
<dbReference type="EMBL" id="LQNU01000088">
    <property type="protein sequence ID" value="KZE74797.1"/>
    <property type="molecule type" value="Genomic_DNA"/>
</dbReference>
<organism evidence="2 3">
    <name type="scientific">Myroides marinus</name>
    <dbReference type="NCBI Taxonomy" id="703342"/>
    <lineage>
        <taxon>Bacteria</taxon>
        <taxon>Pseudomonadati</taxon>
        <taxon>Bacteroidota</taxon>
        <taxon>Flavobacteriia</taxon>
        <taxon>Flavobacteriales</taxon>
        <taxon>Flavobacteriaceae</taxon>
        <taxon>Myroides</taxon>
    </lineage>
</organism>